<feature type="region of interest" description="Disordered" evidence="1">
    <location>
        <begin position="194"/>
        <end position="213"/>
    </location>
</feature>
<evidence type="ECO:0000313" key="2">
    <source>
        <dbReference type="EMBL" id="KIK22234.1"/>
    </source>
</evidence>
<evidence type="ECO:0000313" key="3">
    <source>
        <dbReference type="Proteomes" id="UP000054018"/>
    </source>
</evidence>
<dbReference type="HOGENOM" id="CLU_855596_0_0_1"/>
<keyword evidence="3" id="KW-1185">Reference proteome</keyword>
<feature type="compositionally biased region" description="Polar residues" evidence="1">
    <location>
        <begin position="202"/>
        <end position="212"/>
    </location>
</feature>
<proteinExistence type="predicted"/>
<accession>A0A0C9Z839</accession>
<name>A0A0C9Z839_9AGAM</name>
<dbReference type="Proteomes" id="UP000054018">
    <property type="component" value="Unassembled WGS sequence"/>
</dbReference>
<gene>
    <name evidence="2" type="ORF">PISMIDRAFT_511978</name>
</gene>
<reference evidence="2 3" key="1">
    <citation type="submission" date="2014-04" db="EMBL/GenBank/DDBJ databases">
        <authorList>
            <consortium name="DOE Joint Genome Institute"/>
            <person name="Kuo A."/>
            <person name="Kohler A."/>
            <person name="Costa M.D."/>
            <person name="Nagy L.G."/>
            <person name="Floudas D."/>
            <person name="Copeland A."/>
            <person name="Barry K.W."/>
            <person name="Cichocki N."/>
            <person name="Veneault-Fourrey C."/>
            <person name="LaButti K."/>
            <person name="Lindquist E.A."/>
            <person name="Lipzen A."/>
            <person name="Lundell T."/>
            <person name="Morin E."/>
            <person name="Murat C."/>
            <person name="Sun H."/>
            <person name="Tunlid A."/>
            <person name="Henrissat B."/>
            <person name="Grigoriev I.V."/>
            <person name="Hibbett D.S."/>
            <person name="Martin F."/>
            <person name="Nordberg H.P."/>
            <person name="Cantor M.N."/>
            <person name="Hua S.X."/>
        </authorList>
    </citation>
    <scope>NUCLEOTIDE SEQUENCE [LARGE SCALE GENOMIC DNA]</scope>
    <source>
        <strain evidence="2 3">441</strain>
    </source>
</reference>
<protein>
    <submittedName>
        <fullName evidence="2">Unplaced genomic scaffold scaffold_58, whole genome shotgun sequence</fullName>
    </submittedName>
</protein>
<dbReference type="AlphaFoldDB" id="A0A0C9Z839"/>
<dbReference type="EMBL" id="KN833742">
    <property type="protein sequence ID" value="KIK22234.1"/>
    <property type="molecule type" value="Genomic_DNA"/>
</dbReference>
<sequence length="325" mass="36440">MQHQVPPRRRTRYAGYCRILFSDVAAAFSASSSKTCAIFLYIPSRTHIYHSLRYRSFSSPLFPSYPAHVLLLVESHRRTVPFIHRISPFLATHQHDPIVLEDKTSYGETTSGISLSSQNMRQTPRSSPASVFRAFFAVLGRRLPTPSSAHSCHSLASSLPVFWNVVLVLFVPQVPPCPCGRSKMARTRTIQDPHPFAIRPLGSNSSQPSDWSPMNARKGKSALILASPVLASLETSRPYFAYDDPSSISIARTELLHLPNTSWTRVRCMPYPRPSVLSLSKYPSYPLLSPPLSNSPSPFPNRHVYDWFSFIFHPDRDGITCASLV</sequence>
<organism evidence="2 3">
    <name type="scientific">Pisolithus microcarpus 441</name>
    <dbReference type="NCBI Taxonomy" id="765257"/>
    <lineage>
        <taxon>Eukaryota</taxon>
        <taxon>Fungi</taxon>
        <taxon>Dikarya</taxon>
        <taxon>Basidiomycota</taxon>
        <taxon>Agaricomycotina</taxon>
        <taxon>Agaricomycetes</taxon>
        <taxon>Agaricomycetidae</taxon>
        <taxon>Boletales</taxon>
        <taxon>Sclerodermatineae</taxon>
        <taxon>Pisolithaceae</taxon>
        <taxon>Pisolithus</taxon>
    </lineage>
</organism>
<evidence type="ECO:0000256" key="1">
    <source>
        <dbReference type="SAM" id="MobiDB-lite"/>
    </source>
</evidence>
<reference evidence="3" key="2">
    <citation type="submission" date="2015-01" db="EMBL/GenBank/DDBJ databases">
        <title>Evolutionary Origins and Diversification of the Mycorrhizal Mutualists.</title>
        <authorList>
            <consortium name="DOE Joint Genome Institute"/>
            <consortium name="Mycorrhizal Genomics Consortium"/>
            <person name="Kohler A."/>
            <person name="Kuo A."/>
            <person name="Nagy L.G."/>
            <person name="Floudas D."/>
            <person name="Copeland A."/>
            <person name="Barry K.W."/>
            <person name="Cichocki N."/>
            <person name="Veneault-Fourrey C."/>
            <person name="LaButti K."/>
            <person name="Lindquist E.A."/>
            <person name="Lipzen A."/>
            <person name="Lundell T."/>
            <person name="Morin E."/>
            <person name="Murat C."/>
            <person name="Riley R."/>
            <person name="Ohm R."/>
            <person name="Sun H."/>
            <person name="Tunlid A."/>
            <person name="Henrissat B."/>
            <person name="Grigoriev I.V."/>
            <person name="Hibbett D.S."/>
            <person name="Martin F."/>
        </authorList>
    </citation>
    <scope>NUCLEOTIDE SEQUENCE [LARGE SCALE GENOMIC DNA]</scope>
    <source>
        <strain evidence="3">441</strain>
    </source>
</reference>